<feature type="compositionally biased region" description="Gly residues" evidence="16">
    <location>
        <begin position="103"/>
        <end position="112"/>
    </location>
</feature>
<feature type="binding site" evidence="15">
    <location>
        <position position="140"/>
    </location>
    <ligand>
        <name>substrate</name>
    </ligand>
</feature>
<evidence type="ECO:0000256" key="14">
    <source>
        <dbReference type="PIRSR" id="PIRSR611782-1"/>
    </source>
</evidence>
<dbReference type="FunFam" id="2.40.10.120:FF:000007">
    <property type="entry name" value="Periplasmic serine endoprotease DegP-like"/>
    <property type="match status" value="1"/>
</dbReference>
<keyword evidence="6 19" id="KW-0645">Protease</keyword>
<organism evidence="19 20">
    <name type="scientific">Hypericibacter terrae</name>
    <dbReference type="NCBI Taxonomy" id="2602015"/>
    <lineage>
        <taxon>Bacteria</taxon>
        <taxon>Pseudomonadati</taxon>
        <taxon>Pseudomonadota</taxon>
        <taxon>Alphaproteobacteria</taxon>
        <taxon>Rhodospirillales</taxon>
        <taxon>Dongiaceae</taxon>
        <taxon>Hypericibacter</taxon>
    </lineage>
</organism>
<feature type="signal peptide" evidence="17">
    <location>
        <begin position="1"/>
        <end position="45"/>
    </location>
</feature>
<dbReference type="AlphaFoldDB" id="A0A5J6MEL1"/>
<feature type="active site" description="Charge relay system" evidence="14">
    <location>
        <position position="140"/>
    </location>
</feature>
<dbReference type="SUPFAM" id="SSF50494">
    <property type="entry name" value="Trypsin-like serine proteases"/>
    <property type="match status" value="1"/>
</dbReference>
<feature type="binding site" evidence="15">
    <location>
        <begin position="242"/>
        <end position="244"/>
    </location>
    <ligand>
        <name>substrate</name>
    </ligand>
</feature>
<feature type="active site" description="Charge relay system" evidence="14">
    <location>
        <position position="170"/>
    </location>
</feature>
<dbReference type="PROSITE" id="PS50106">
    <property type="entry name" value="PDZ"/>
    <property type="match status" value="2"/>
</dbReference>
<name>A0A5J6MEL1_9PROT</name>
<feature type="region of interest" description="Disordered" evidence="16">
    <location>
        <begin position="94"/>
        <end position="123"/>
    </location>
</feature>
<dbReference type="RefSeq" id="WP_225308565.1">
    <property type="nucleotide sequence ID" value="NZ_CP042906.1"/>
</dbReference>
<feature type="chain" id="PRO_5039653928" description="Probable periplasmic serine endoprotease DegP-like" evidence="17">
    <location>
        <begin position="46"/>
        <end position="516"/>
    </location>
</feature>
<evidence type="ECO:0000256" key="17">
    <source>
        <dbReference type="SAM" id="SignalP"/>
    </source>
</evidence>
<keyword evidence="9" id="KW-0574">Periplasm</keyword>
<dbReference type="PRINTS" id="PR00834">
    <property type="entry name" value="PROTEASES2C"/>
</dbReference>
<dbReference type="CDD" id="cd10839">
    <property type="entry name" value="cpPDZ1_DegP-like"/>
    <property type="match status" value="1"/>
</dbReference>
<dbReference type="InterPro" id="IPR001478">
    <property type="entry name" value="PDZ"/>
</dbReference>
<evidence type="ECO:0000256" key="9">
    <source>
        <dbReference type="ARBA" id="ARBA00022764"/>
    </source>
</evidence>
<evidence type="ECO:0000256" key="10">
    <source>
        <dbReference type="ARBA" id="ARBA00022801"/>
    </source>
</evidence>
<dbReference type="PANTHER" id="PTHR22939:SF130">
    <property type="entry name" value="PERIPLASMIC SERINE ENDOPROTEASE DEGP-LIKE-RELATED"/>
    <property type="match status" value="1"/>
</dbReference>
<evidence type="ECO:0000313" key="20">
    <source>
        <dbReference type="Proteomes" id="UP000326202"/>
    </source>
</evidence>
<comment type="subcellular location">
    <subcellularLocation>
        <location evidence="2">Periplasm</location>
    </subcellularLocation>
</comment>
<dbReference type="GO" id="GO:0042597">
    <property type="term" value="C:periplasmic space"/>
    <property type="evidence" value="ECO:0007669"/>
    <property type="project" value="UniProtKB-SubCell"/>
</dbReference>
<evidence type="ECO:0000256" key="5">
    <source>
        <dbReference type="ARBA" id="ARBA00013958"/>
    </source>
</evidence>
<dbReference type="KEGG" id="htq:FRZ44_11920"/>
<dbReference type="GO" id="GO:0004252">
    <property type="term" value="F:serine-type endopeptidase activity"/>
    <property type="evidence" value="ECO:0007669"/>
    <property type="project" value="InterPro"/>
</dbReference>
<feature type="active site" description="Charge relay system" evidence="14">
    <location>
        <position position="244"/>
    </location>
</feature>
<dbReference type="Proteomes" id="UP000326202">
    <property type="component" value="Chromosome"/>
</dbReference>
<evidence type="ECO:0000256" key="6">
    <source>
        <dbReference type="ARBA" id="ARBA00022670"/>
    </source>
</evidence>
<feature type="binding site" evidence="15">
    <location>
        <position position="170"/>
    </location>
    <ligand>
        <name>substrate</name>
    </ligand>
</feature>
<keyword evidence="20" id="KW-1185">Reference proteome</keyword>
<dbReference type="Pfam" id="PF13180">
    <property type="entry name" value="PDZ_2"/>
    <property type="match status" value="2"/>
</dbReference>
<evidence type="ECO:0000256" key="1">
    <source>
        <dbReference type="ARBA" id="ARBA00001772"/>
    </source>
</evidence>
<keyword evidence="7 17" id="KW-0732">Signal</keyword>
<dbReference type="Pfam" id="PF13365">
    <property type="entry name" value="Trypsin_2"/>
    <property type="match status" value="1"/>
</dbReference>
<dbReference type="NCBIfam" id="TIGR02037">
    <property type="entry name" value="degP_htrA_DO"/>
    <property type="match status" value="1"/>
</dbReference>
<dbReference type="EC" id="3.4.21.107" evidence="4"/>
<proteinExistence type="inferred from homology"/>
<accession>A0A5J6MEL1</accession>
<comment type="similarity">
    <text evidence="3">Belongs to the peptidase S1C family.</text>
</comment>
<dbReference type="Gene3D" id="2.30.42.10">
    <property type="match status" value="2"/>
</dbReference>
<keyword evidence="12" id="KW-0346">Stress response</keyword>
<dbReference type="SUPFAM" id="SSF50156">
    <property type="entry name" value="PDZ domain-like"/>
    <property type="match status" value="2"/>
</dbReference>
<dbReference type="PANTHER" id="PTHR22939">
    <property type="entry name" value="SERINE PROTEASE FAMILY S1C HTRA-RELATED"/>
    <property type="match status" value="1"/>
</dbReference>
<dbReference type="Gene3D" id="2.40.10.120">
    <property type="match status" value="1"/>
</dbReference>
<dbReference type="EMBL" id="CP042906">
    <property type="protein sequence ID" value="QEX15903.1"/>
    <property type="molecule type" value="Genomic_DNA"/>
</dbReference>
<evidence type="ECO:0000256" key="7">
    <source>
        <dbReference type="ARBA" id="ARBA00022729"/>
    </source>
</evidence>
<dbReference type="GO" id="GO:0006508">
    <property type="term" value="P:proteolysis"/>
    <property type="evidence" value="ECO:0007669"/>
    <property type="project" value="UniProtKB-KW"/>
</dbReference>
<feature type="region of interest" description="Disordered" evidence="16">
    <location>
        <begin position="392"/>
        <end position="412"/>
    </location>
</feature>
<keyword evidence="10" id="KW-0378">Hydrolase</keyword>
<evidence type="ECO:0000313" key="19">
    <source>
        <dbReference type="EMBL" id="QEX15903.1"/>
    </source>
</evidence>
<evidence type="ECO:0000256" key="12">
    <source>
        <dbReference type="ARBA" id="ARBA00023016"/>
    </source>
</evidence>
<gene>
    <name evidence="19" type="ORF">FRZ44_11920</name>
</gene>
<dbReference type="InterPro" id="IPR011782">
    <property type="entry name" value="Pept_S1C_Do"/>
</dbReference>
<evidence type="ECO:0000256" key="3">
    <source>
        <dbReference type="ARBA" id="ARBA00010541"/>
    </source>
</evidence>
<evidence type="ECO:0000256" key="13">
    <source>
        <dbReference type="ARBA" id="ARBA00032850"/>
    </source>
</evidence>
<feature type="compositionally biased region" description="Polar residues" evidence="16">
    <location>
        <begin position="397"/>
        <end position="412"/>
    </location>
</feature>
<evidence type="ECO:0000259" key="18">
    <source>
        <dbReference type="PROSITE" id="PS50106"/>
    </source>
</evidence>
<evidence type="ECO:0000256" key="11">
    <source>
        <dbReference type="ARBA" id="ARBA00022825"/>
    </source>
</evidence>
<evidence type="ECO:0000256" key="2">
    <source>
        <dbReference type="ARBA" id="ARBA00004418"/>
    </source>
</evidence>
<dbReference type="SMART" id="SM00228">
    <property type="entry name" value="PDZ"/>
    <property type="match status" value="2"/>
</dbReference>
<protein>
    <recommendedName>
        <fullName evidence="5">Probable periplasmic serine endoprotease DegP-like</fullName>
        <ecNumber evidence="4">3.4.21.107</ecNumber>
    </recommendedName>
    <alternativeName>
        <fullName evidence="13">Protease Do</fullName>
    </alternativeName>
</protein>
<evidence type="ECO:0000256" key="15">
    <source>
        <dbReference type="PIRSR" id="PIRSR611782-2"/>
    </source>
</evidence>
<keyword evidence="8" id="KW-0677">Repeat</keyword>
<comment type="catalytic activity">
    <reaction evidence="1">
        <text>Acts on substrates that are at least partially unfolded. The cleavage site P1 residue is normally between a pair of hydrophobic residues, such as Val-|-Val.</text>
        <dbReference type="EC" id="3.4.21.107"/>
    </reaction>
</comment>
<dbReference type="InterPro" id="IPR001940">
    <property type="entry name" value="Peptidase_S1C"/>
</dbReference>
<keyword evidence="11" id="KW-0720">Serine protease</keyword>
<reference evidence="19 20" key="1">
    <citation type="submission" date="2019-08" db="EMBL/GenBank/DDBJ databases">
        <title>Hyperibacter terrae gen. nov., sp. nov. and Hyperibacter viscosus sp. nov., two new members in the family Rhodospirillaceae isolated from the rhizosphere of Hypericum perforatum.</title>
        <authorList>
            <person name="Noviana Z."/>
        </authorList>
    </citation>
    <scope>NUCLEOTIDE SEQUENCE [LARGE SCALE GENOMIC DNA]</scope>
    <source>
        <strain evidence="19 20">R5913</strain>
    </source>
</reference>
<evidence type="ECO:0000256" key="8">
    <source>
        <dbReference type="ARBA" id="ARBA00022737"/>
    </source>
</evidence>
<dbReference type="InterPro" id="IPR009003">
    <property type="entry name" value="Peptidase_S1_PA"/>
</dbReference>
<evidence type="ECO:0000256" key="4">
    <source>
        <dbReference type="ARBA" id="ARBA00013035"/>
    </source>
</evidence>
<feature type="domain" description="PDZ" evidence="18">
    <location>
        <begin position="413"/>
        <end position="475"/>
    </location>
</feature>
<sequence length="516" mass="54391">MSFRSSFASPRSLVPTPFWCVAALRSAGAAAFVALLALTASPAPASARSAPESFADLAEALLPAVVNVSTTQTLKDDGNSQQDLEEMFKDFFDRQNRDNGDNGDNGGGGGNGQQPEPRRATSLGSGFIIDPSGYIVTNNHVIEGADQITVRLHDDTELEAKIIGIDTKTDLALLKVEPKSPLPAVHWGDSDKTRIGDWVLAIGNPFGLGGSVTAGIVSARQRDINAGPYDDFIQTDASINRGNSGGPMFDMDGGVIGINTAIYSPSGGSVGIGFAIPSNLARTVIEQLKDFGHARRGWLGVRIQSVSPELAEGLRLPTPKGALVANVTAGGPADAAGIKQGDVILEFNGHAIDEMRKLPRVVAETPIDQDVSIVVWRQGEKKTLSVKVGELQEETEQASAESTQPKTPTAPANSGKVDLLGLVVTELTAALRDQYKLEPDVAGVLVSSVDANGPAAEKGLQEGDVIIEVDQKAVKTPADVKKRVDDAKGNGYRVVTLLVYRGGDFQWVAVRIDNKG</sequence>
<dbReference type="InterPro" id="IPR036034">
    <property type="entry name" value="PDZ_sf"/>
</dbReference>
<evidence type="ECO:0000256" key="16">
    <source>
        <dbReference type="SAM" id="MobiDB-lite"/>
    </source>
</evidence>
<feature type="domain" description="PDZ" evidence="18">
    <location>
        <begin position="288"/>
        <end position="379"/>
    </location>
</feature>